<proteinExistence type="predicted"/>
<sequence length="703" mass="79757">MERLLLITPPFTQVNCPYPATAYLKGYLERKGFPVDQFDLSIELIGAIFTKEFLQRLFDRYPGSEDENIRLIYRMRERYTATVDAVTDFLRGKDGTLATRICTGEYLPQAARFGAVEDLGDYFGTLGTTECARFLCTLYMQDISDFIRATVTGNFEIVRYGERISLAIESFAQLEAELALPPNPIEERMNELLGERIEVLRPSFVGFTVPFPGCLLATLRCAQFIRNRYPGIRIIVGGGYPTTELRSMSDKKIFDYVDYVILDDGEAALERILVSGELLHTYTREGYHDGDETITHLQRGCPDFADLPHDRYLSLLEVTNPMHRLWSDGRWNKMMIAHGCYWGKCAFCDTSLDYIRRYDSVPAECFVDWMEQVIAQTGSRGFHFVDEAAPPRLLKEISIEILRRRLNVVWWTNVRFEKSFTGDLCQLMASAGCIAVSGGLEVASNRLLKMMNKGVDIEQATLAMRNLCDAGILVHTYLMYGFPTETLQESVDSLEVVRQLFRAELVHSAFWHRYAMTVHSPSGRNPEEYGVKRRNAHVHLFANNEVAFVENRGYNIRQVGEALNEALANYMYGSGIDRPVHKWFAGKVPPATVDATLVADQLIKPDAARLYNEKARIIWIGLPPERSEEGIALYGASGAKVVRFKPHETAFLLRIMSLAADLSQTVTFGQASKLFGTYSDESFVAFYLSKKWDILRSFGLLQV</sequence>
<dbReference type="SFLD" id="SFLDG01082">
    <property type="entry name" value="B12-binding_domain_containing"/>
    <property type="match status" value="1"/>
</dbReference>
<keyword evidence="8" id="KW-1185">Reference proteome</keyword>
<keyword evidence="3" id="KW-0479">Metal-binding</keyword>
<accession>A0ABR7CNL5</accession>
<dbReference type="InterPro" id="IPR023404">
    <property type="entry name" value="rSAM_horseshoe"/>
</dbReference>
<dbReference type="InterPro" id="IPR006638">
    <property type="entry name" value="Elp3/MiaA/NifB-like_rSAM"/>
</dbReference>
<dbReference type="SFLD" id="SFLDS00029">
    <property type="entry name" value="Radical_SAM"/>
    <property type="match status" value="1"/>
</dbReference>
<evidence type="ECO:0000259" key="6">
    <source>
        <dbReference type="PROSITE" id="PS51918"/>
    </source>
</evidence>
<keyword evidence="5" id="KW-0411">Iron-sulfur</keyword>
<dbReference type="RefSeq" id="WP_118656874.1">
    <property type="nucleotide sequence ID" value="NZ_JACOOK010000005.1"/>
</dbReference>
<dbReference type="EMBL" id="JACOOK010000005">
    <property type="protein sequence ID" value="MBC5617263.1"/>
    <property type="molecule type" value="Genomic_DNA"/>
</dbReference>
<evidence type="ECO:0000256" key="3">
    <source>
        <dbReference type="ARBA" id="ARBA00022723"/>
    </source>
</evidence>
<comment type="caution">
    <text evidence="7">The sequence shown here is derived from an EMBL/GenBank/DDBJ whole genome shotgun (WGS) entry which is preliminary data.</text>
</comment>
<dbReference type="SUPFAM" id="SSF102114">
    <property type="entry name" value="Radical SAM enzymes"/>
    <property type="match status" value="1"/>
</dbReference>
<evidence type="ECO:0000256" key="5">
    <source>
        <dbReference type="ARBA" id="ARBA00023014"/>
    </source>
</evidence>
<evidence type="ECO:0000313" key="7">
    <source>
        <dbReference type="EMBL" id="MBC5617263.1"/>
    </source>
</evidence>
<evidence type="ECO:0000313" key="8">
    <source>
        <dbReference type="Proteomes" id="UP000636891"/>
    </source>
</evidence>
<comment type="cofactor">
    <cofactor evidence="1">
        <name>[4Fe-4S] cluster</name>
        <dbReference type="ChEBI" id="CHEBI:49883"/>
    </cofactor>
</comment>
<gene>
    <name evidence="7" type="ORF">H8S08_09585</name>
</gene>
<dbReference type="PANTHER" id="PTHR43409">
    <property type="entry name" value="ANAEROBIC MAGNESIUM-PROTOPORPHYRIN IX MONOMETHYL ESTER CYCLASE-RELATED"/>
    <property type="match status" value="1"/>
</dbReference>
<dbReference type="Gene3D" id="3.80.30.20">
    <property type="entry name" value="tm_1862 like domain"/>
    <property type="match status" value="1"/>
</dbReference>
<reference evidence="7 8" key="1">
    <citation type="submission" date="2020-08" db="EMBL/GenBank/DDBJ databases">
        <title>Genome public.</title>
        <authorList>
            <person name="Liu C."/>
            <person name="Sun Q."/>
        </authorList>
    </citation>
    <scope>NUCLEOTIDE SEQUENCE [LARGE SCALE GENOMIC DNA]</scope>
    <source>
        <strain evidence="7 8">New-7</strain>
    </source>
</reference>
<evidence type="ECO:0000256" key="2">
    <source>
        <dbReference type="ARBA" id="ARBA00022691"/>
    </source>
</evidence>
<evidence type="ECO:0000256" key="1">
    <source>
        <dbReference type="ARBA" id="ARBA00001966"/>
    </source>
</evidence>
<dbReference type="PANTHER" id="PTHR43409:SF7">
    <property type="entry name" value="BLL1977 PROTEIN"/>
    <property type="match status" value="1"/>
</dbReference>
<dbReference type="InterPro" id="IPR058240">
    <property type="entry name" value="rSAM_sf"/>
</dbReference>
<keyword evidence="2" id="KW-0949">S-adenosyl-L-methionine</keyword>
<dbReference type="InterPro" id="IPR051198">
    <property type="entry name" value="BchE-like"/>
</dbReference>
<dbReference type="Pfam" id="PF04055">
    <property type="entry name" value="Radical_SAM"/>
    <property type="match status" value="1"/>
</dbReference>
<dbReference type="InterPro" id="IPR007197">
    <property type="entry name" value="rSAM"/>
</dbReference>
<evidence type="ECO:0000256" key="4">
    <source>
        <dbReference type="ARBA" id="ARBA00023004"/>
    </source>
</evidence>
<name>A0ABR7CNL5_9BACT</name>
<dbReference type="PROSITE" id="PS51918">
    <property type="entry name" value="RADICAL_SAM"/>
    <property type="match status" value="1"/>
</dbReference>
<dbReference type="Gene3D" id="3.40.50.280">
    <property type="entry name" value="Cobalamin-binding domain"/>
    <property type="match status" value="1"/>
</dbReference>
<protein>
    <submittedName>
        <fullName evidence="7">Radical SAM protein</fullName>
    </submittedName>
</protein>
<keyword evidence="4" id="KW-0408">Iron</keyword>
<organism evidence="7 8">
    <name type="scientific">Alistipes hominis</name>
    <dbReference type="NCBI Taxonomy" id="2763015"/>
    <lineage>
        <taxon>Bacteria</taxon>
        <taxon>Pseudomonadati</taxon>
        <taxon>Bacteroidota</taxon>
        <taxon>Bacteroidia</taxon>
        <taxon>Bacteroidales</taxon>
        <taxon>Rikenellaceae</taxon>
        <taxon>Alistipes</taxon>
    </lineage>
</organism>
<feature type="domain" description="Radical SAM core" evidence="6">
    <location>
        <begin position="326"/>
        <end position="550"/>
    </location>
</feature>
<dbReference type="Proteomes" id="UP000636891">
    <property type="component" value="Unassembled WGS sequence"/>
</dbReference>
<dbReference type="SMART" id="SM00729">
    <property type="entry name" value="Elp3"/>
    <property type="match status" value="1"/>
</dbReference>